<accession>A0ABR4Q145</accession>
<gene>
    <name evidence="3" type="ORF">TcWFU_004917</name>
</gene>
<feature type="region of interest" description="Disordered" evidence="1">
    <location>
        <begin position="149"/>
        <end position="169"/>
    </location>
</feature>
<reference evidence="3 4" key="1">
    <citation type="journal article" date="2022" name="Front. Cell. Infect. Microbiol.">
        <title>The Genomes of Two Strains of Taenia crassiceps the Animal Model for the Study of Human Cysticercosis.</title>
        <authorList>
            <person name="Bobes R.J."/>
            <person name="Estrada K."/>
            <person name="Rios-Valencia D.G."/>
            <person name="Calderon-Gallegos A."/>
            <person name="de la Torre P."/>
            <person name="Carrero J.C."/>
            <person name="Sanchez-Flores A."/>
            <person name="Laclette J.P."/>
        </authorList>
    </citation>
    <scope>NUCLEOTIDE SEQUENCE [LARGE SCALE GENOMIC DNA]</scope>
    <source>
        <strain evidence="3">WFUcys</strain>
    </source>
</reference>
<comment type="caution">
    <text evidence="3">The sequence shown here is derived from an EMBL/GenBank/DDBJ whole genome shotgun (WGS) entry which is preliminary data.</text>
</comment>
<keyword evidence="2" id="KW-0472">Membrane</keyword>
<feature type="region of interest" description="Disordered" evidence="1">
    <location>
        <begin position="1"/>
        <end position="47"/>
    </location>
</feature>
<evidence type="ECO:0000313" key="4">
    <source>
        <dbReference type="Proteomes" id="UP001651158"/>
    </source>
</evidence>
<protein>
    <submittedName>
        <fullName evidence="3">Uncharacterized protein</fullName>
    </submittedName>
</protein>
<name>A0ABR4Q145_9CEST</name>
<dbReference type="EMBL" id="JAKROA010000018">
    <property type="protein sequence ID" value="KAL5103380.1"/>
    <property type="molecule type" value="Genomic_DNA"/>
</dbReference>
<evidence type="ECO:0000256" key="1">
    <source>
        <dbReference type="SAM" id="MobiDB-lite"/>
    </source>
</evidence>
<sequence>MPASSDVPNGGGGGGSSGGGATTPHNSKSPPATSSLSVPPATPIPQHRRTLRRRVTMAVVVICLLLTAVIILQLVIVGFILNSRFVQNATAVSVLVRSQTGQAPSELEVRGQLLQLADLLNWDAKCNRVLHDLVVSCYGAPDYLANTAKEGSRSGGGRNGGRFQFSRNFPHNLETPQRHALKPRKLRLLKSLVSEVDKGNRNQLEMETISGAASVNTLQPNLAET</sequence>
<organism evidence="3 4">
    <name type="scientific">Taenia crassiceps</name>
    <dbReference type="NCBI Taxonomy" id="6207"/>
    <lineage>
        <taxon>Eukaryota</taxon>
        <taxon>Metazoa</taxon>
        <taxon>Spiralia</taxon>
        <taxon>Lophotrochozoa</taxon>
        <taxon>Platyhelminthes</taxon>
        <taxon>Cestoda</taxon>
        <taxon>Eucestoda</taxon>
        <taxon>Cyclophyllidea</taxon>
        <taxon>Taeniidae</taxon>
        <taxon>Taenia</taxon>
    </lineage>
</organism>
<keyword evidence="2" id="KW-0812">Transmembrane</keyword>
<keyword evidence="4" id="KW-1185">Reference proteome</keyword>
<keyword evidence="2" id="KW-1133">Transmembrane helix</keyword>
<evidence type="ECO:0000256" key="2">
    <source>
        <dbReference type="SAM" id="Phobius"/>
    </source>
</evidence>
<evidence type="ECO:0000313" key="3">
    <source>
        <dbReference type="EMBL" id="KAL5103380.1"/>
    </source>
</evidence>
<feature type="transmembrane region" description="Helical" evidence="2">
    <location>
        <begin position="55"/>
        <end position="81"/>
    </location>
</feature>
<proteinExistence type="predicted"/>
<feature type="compositionally biased region" description="Polar residues" evidence="1">
    <location>
        <begin position="23"/>
        <end position="37"/>
    </location>
</feature>
<dbReference type="Proteomes" id="UP001651158">
    <property type="component" value="Unassembled WGS sequence"/>
</dbReference>
<feature type="compositionally biased region" description="Gly residues" evidence="1">
    <location>
        <begin position="9"/>
        <end position="21"/>
    </location>
</feature>